<dbReference type="Proteomes" id="UP000298652">
    <property type="component" value="Chromosome 3"/>
</dbReference>
<feature type="region of interest" description="Disordered" evidence="1">
    <location>
        <begin position="23"/>
        <end position="59"/>
    </location>
</feature>
<dbReference type="Gramene" id="TKW29788">
    <property type="protein sequence ID" value="TKW29788"/>
    <property type="gene ID" value="SEVIR_3G418400v2"/>
</dbReference>
<evidence type="ECO:0000313" key="2">
    <source>
        <dbReference type="EMBL" id="TKW29788.1"/>
    </source>
</evidence>
<proteinExistence type="predicted"/>
<organism evidence="2 3">
    <name type="scientific">Setaria viridis</name>
    <name type="common">Green bristlegrass</name>
    <name type="synonym">Setaria italica subsp. viridis</name>
    <dbReference type="NCBI Taxonomy" id="4556"/>
    <lineage>
        <taxon>Eukaryota</taxon>
        <taxon>Viridiplantae</taxon>
        <taxon>Streptophyta</taxon>
        <taxon>Embryophyta</taxon>
        <taxon>Tracheophyta</taxon>
        <taxon>Spermatophyta</taxon>
        <taxon>Magnoliopsida</taxon>
        <taxon>Liliopsida</taxon>
        <taxon>Poales</taxon>
        <taxon>Poaceae</taxon>
        <taxon>PACMAD clade</taxon>
        <taxon>Panicoideae</taxon>
        <taxon>Panicodae</taxon>
        <taxon>Paniceae</taxon>
        <taxon>Cenchrinae</taxon>
        <taxon>Setaria</taxon>
    </lineage>
</organism>
<feature type="compositionally biased region" description="Polar residues" evidence="1">
    <location>
        <begin position="25"/>
        <end position="38"/>
    </location>
</feature>
<evidence type="ECO:0000256" key="1">
    <source>
        <dbReference type="SAM" id="MobiDB-lite"/>
    </source>
</evidence>
<feature type="compositionally biased region" description="Basic residues" evidence="1">
    <location>
        <begin position="41"/>
        <end position="52"/>
    </location>
</feature>
<accession>A0A4U6VJL2</accession>
<name>A0A4U6VJL2_SETVI</name>
<evidence type="ECO:0000313" key="3">
    <source>
        <dbReference type="Proteomes" id="UP000298652"/>
    </source>
</evidence>
<dbReference type="EMBL" id="CM016554">
    <property type="protein sequence ID" value="TKW29788.1"/>
    <property type="molecule type" value="Genomic_DNA"/>
</dbReference>
<dbReference type="AlphaFoldDB" id="A0A4U6VJL2"/>
<keyword evidence="3" id="KW-1185">Reference proteome</keyword>
<gene>
    <name evidence="2" type="ORF">SEVIR_3G418400v2</name>
</gene>
<sequence length="59" mass="6280">MALRSLARGTSVCALRCCSGAGMPNLQSAGQTAQQWNLKESRRRKGRSKKRAGQSAGDS</sequence>
<protein>
    <submittedName>
        <fullName evidence="2">Uncharacterized protein</fullName>
    </submittedName>
</protein>
<reference evidence="2" key="1">
    <citation type="submission" date="2019-03" db="EMBL/GenBank/DDBJ databases">
        <title>WGS assembly of Setaria viridis.</title>
        <authorList>
            <person name="Huang P."/>
            <person name="Jenkins J."/>
            <person name="Grimwood J."/>
            <person name="Barry K."/>
            <person name="Healey A."/>
            <person name="Mamidi S."/>
            <person name="Sreedasyam A."/>
            <person name="Shu S."/>
            <person name="Feldman M."/>
            <person name="Wu J."/>
            <person name="Yu Y."/>
            <person name="Chen C."/>
            <person name="Johnson J."/>
            <person name="Rokhsar D."/>
            <person name="Baxter I."/>
            <person name="Schmutz J."/>
            <person name="Brutnell T."/>
            <person name="Kellogg E."/>
        </authorList>
    </citation>
    <scope>NUCLEOTIDE SEQUENCE [LARGE SCALE GENOMIC DNA]</scope>
</reference>